<dbReference type="InterPro" id="IPR022893">
    <property type="entry name" value="Shikimate_DH_fam"/>
</dbReference>
<keyword evidence="3" id="KW-0057">Aromatic amino acid biosynthesis</keyword>
<dbReference type="Pfam" id="PF08501">
    <property type="entry name" value="Shikimate_dh_N"/>
    <property type="match status" value="1"/>
</dbReference>
<dbReference type="CDD" id="cd01065">
    <property type="entry name" value="NAD_bind_Shikimate_DH"/>
    <property type="match status" value="1"/>
</dbReference>
<dbReference type="InterPro" id="IPR036291">
    <property type="entry name" value="NAD(P)-bd_dom_sf"/>
</dbReference>
<evidence type="ECO:0000313" key="5">
    <source>
        <dbReference type="EMBL" id="MCH5597037.1"/>
    </source>
</evidence>
<protein>
    <submittedName>
        <fullName evidence="5">Shikimate dehydrogenase</fullName>
    </submittedName>
</protein>
<evidence type="ECO:0000259" key="4">
    <source>
        <dbReference type="Pfam" id="PF08501"/>
    </source>
</evidence>
<dbReference type="EMBL" id="JAKWBL010000001">
    <property type="protein sequence ID" value="MCH5597037.1"/>
    <property type="molecule type" value="Genomic_DNA"/>
</dbReference>
<proteinExistence type="predicted"/>
<dbReference type="InterPro" id="IPR046346">
    <property type="entry name" value="Aminoacid_DH-like_N_sf"/>
</dbReference>
<accession>A0ABS9SF93</accession>
<dbReference type="SUPFAM" id="SSF53223">
    <property type="entry name" value="Aminoacid dehydrogenase-like, N-terminal domain"/>
    <property type="match status" value="1"/>
</dbReference>
<dbReference type="SUPFAM" id="SSF51735">
    <property type="entry name" value="NAD(P)-binding Rossmann-fold domains"/>
    <property type="match status" value="1"/>
</dbReference>
<evidence type="ECO:0000256" key="2">
    <source>
        <dbReference type="ARBA" id="ARBA00023002"/>
    </source>
</evidence>
<feature type="domain" description="Shikimate dehydrogenase substrate binding N-terminal" evidence="4">
    <location>
        <begin position="6"/>
        <end position="88"/>
    </location>
</feature>
<comment type="pathway">
    <text evidence="1">Metabolic intermediate biosynthesis; chorismate biosynthesis; chorismate from D-erythrose 4-phosphate and phosphoenolpyruvate: step 4/7.</text>
</comment>
<evidence type="ECO:0000313" key="6">
    <source>
        <dbReference type="Proteomes" id="UP001202248"/>
    </source>
</evidence>
<sequence>MNLYGLIGMPLAQSFSKKYFTEKFEKEHIANAAYELFPLENISLLTDLLQTHPELKGLNVTIPYKEQVLQFLNALNNEAKEIGAVNCIKINNGQLTGFNTDAPAFEKSLLPQLASHHKKALILGTGGAAKAVLYVLKKLGIEYAYVSRNKGAGFVYEDLTKEIIEAYPLIINSTPLGSFPKVDTAPDIPYQYLTDKNYLYDLVYNPAKTLFLQKGEERGAAIKNGYEMLVGQAELSWEIWNTK</sequence>
<reference evidence="5 6" key="1">
    <citation type="submission" date="2022-02" db="EMBL/GenBank/DDBJ databases">
        <authorList>
            <person name="Min J."/>
        </authorList>
    </citation>
    <scope>NUCLEOTIDE SEQUENCE [LARGE SCALE GENOMIC DNA]</scope>
    <source>
        <strain evidence="5 6">GR10-1</strain>
    </source>
</reference>
<dbReference type="Gene3D" id="3.40.50.10860">
    <property type="entry name" value="Leucine Dehydrogenase, chain A, domain 1"/>
    <property type="match status" value="1"/>
</dbReference>
<dbReference type="Proteomes" id="UP001202248">
    <property type="component" value="Unassembled WGS sequence"/>
</dbReference>
<keyword evidence="2" id="KW-0560">Oxidoreductase</keyword>
<dbReference type="Gene3D" id="3.40.50.720">
    <property type="entry name" value="NAD(P)-binding Rossmann-like Domain"/>
    <property type="match status" value="1"/>
</dbReference>
<dbReference type="RefSeq" id="WP_240826447.1">
    <property type="nucleotide sequence ID" value="NZ_JAKWBL010000001.1"/>
</dbReference>
<gene>
    <name evidence="5" type="ORF">MKP09_03450</name>
</gene>
<dbReference type="InterPro" id="IPR013708">
    <property type="entry name" value="Shikimate_DH-bd_N"/>
</dbReference>
<keyword evidence="3" id="KW-0028">Amino-acid biosynthesis</keyword>
<dbReference type="PANTHER" id="PTHR21089">
    <property type="entry name" value="SHIKIMATE DEHYDROGENASE"/>
    <property type="match status" value="1"/>
</dbReference>
<dbReference type="PANTHER" id="PTHR21089:SF1">
    <property type="entry name" value="BIFUNCTIONAL 3-DEHYDROQUINATE DEHYDRATASE_SHIKIMATE DEHYDROGENASE, CHLOROPLASTIC"/>
    <property type="match status" value="1"/>
</dbReference>
<evidence type="ECO:0000256" key="3">
    <source>
        <dbReference type="ARBA" id="ARBA00023141"/>
    </source>
</evidence>
<organism evidence="5 6">
    <name type="scientific">Niabella ginsengisoli</name>
    <dbReference type="NCBI Taxonomy" id="522298"/>
    <lineage>
        <taxon>Bacteria</taxon>
        <taxon>Pseudomonadati</taxon>
        <taxon>Bacteroidota</taxon>
        <taxon>Chitinophagia</taxon>
        <taxon>Chitinophagales</taxon>
        <taxon>Chitinophagaceae</taxon>
        <taxon>Niabella</taxon>
    </lineage>
</organism>
<keyword evidence="6" id="KW-1185">Reference proteome</keyword>
<evidence type="ECO:0000256" key="1">
    <source>
        <dbReference type="ARBA" id="ARBA00004871"/>
    </source>
</evidence>
<name>A0ABS9SF93_9BACT</name>
<comment type="caution">
    <text evidence="5">The sequence shown here is derived from an EMBL/GenBank/DDBJ whole genome shotgun (WGS) entry which is preliminary data.</text>
</comment>